<dbReference type="SUPFAM" id="SSF52833">
    <property type="entry name" value="Thioredoxin-like"/>
    <property type="match status" value="1"/>
</dbReference>
<keyword evidence="3" id="KW-1185">Reference proteome</keyword>
<accession>R0ELI7</accession>
<dbReference type="AlphaFoldDB" id="R0ELI7"/>
<feature type="chain" id="PRO_5004341164" evidence="1">
    <location>
        <begin position="24"/>
        <end position="256"/>
    </location>
</feature>
<dbReference type="Pfam" id="PF06764">
    <property type="entry name" value="DUF1223"/>
    <property type="match status" value="1"/>
</dbReference>
<dbReference type="EMBL" id="APMP01000005">
    <property type="protein sequence ID" value="ENZ82769.1"/>
    <property type="molecule type" value="Genomic_DNA"/>
</dbReference>
<organism evidence="2 3">
    <name type="scientific">Caulobacter vibrioides OR37</name>
    <dbReference type="NCBI Taxonomy" id="1292034"/>
    <lineage>
        <taxon>Bacteria</taxon>
        <taxon>Pseudomonadati</taxon>
        <taxon>Pseudomonadota</taxon>
        <taxon>Alphaproteobacteria</taxon>
        <taxon>Caulobacterales</taxon>
        <taxon>Caulobacteraceae</taxon>
        <taxon>Caulobacter</taxon>
    </lineage>
</organism>
<dbReference type="InterPro" id="IPR036249">
    <property type="entry name" value="Thioredoxin-like_sf"/>
</dbReference>
<gene>
    <name evidence="2" type="ORF">OR37_01347</name>
</gene>
<dbReference type="STRING" id="1292034.OR37_01347"/>
<dbReference type="PANTHER" id="PTHR36057">
    <property type="match status" value="1"/>
</dbReference>
<sequence length="256" mass="27250" precursor="true">MRKAVLSLLCLALSGVTVPAAWAQPAKGMASKGAAAKVVPAHARAPVVVELFTAQGCSSCGKANQLAADLAQRDGVLALTYSVDYWDYLGWKDTFAKPIFAERQRAYAKKFALRDVPTPQMVVGGRVQASGTKAEAVEDLIKSTAKTPLKAPDMQRLGVNRVAVGAGAVPRGGAEVWLVRYDPREQDIAVKRGDNKGQTLVHRNVVRELVRLGPWAGKPKLYRLPAASDADLSTVILLQGAKGGRILGVLAPPVEH</sequence>
<protein>
    <submittedName>
        <fullName evidence="2">Putative secreted protein</fullName>
    </submittedName>
</protein>
<dbReference type="Proteomes" id="UP000013063">
    <property type="component" value="Unassembled WGS sequence"/>
</dbReference>
<comment type="caution">
    <text evidence="2">The sequence shown here is derived from an EMBL/GenBank/DDBJ whole genome shotgun (WGS) entry which is preliminary data.</text>
</comment>
<evidence type="ECO:0000313" key="2">
    <source>
        <dbReference type="EMBL" id="ENZ82769.1"/>
    </source>
</evidence>
<evidence type="ECO:0000313" key="3">
    <source>
        <dbReference type="Proteomes" id="UP000013063"/>
    </source>
</evidence>
<feature type="signal peptide" evidence="1">
    <location>
        <begin position="1"/>
        <end position="23"/>
    </location>
</feature>
<dbReference type="OrthoDB" id="9808254at2"/>
<reference evidence="2 3" key="1">
    <citation type="journal article" date="2013" name="Genome Announc.">
        <title>Draft Genome Sequence for Caulobacter sp. Strain OR37, a Bacterium Tolerant to Heavy Metals.</title>
        <authorList>
            <person name="Utturkar S.M."/>
            <person name="Bollmann A."/>
            <person name="Brzoska R.M."/>
            <person name="Klingeman D.M."/>
            <person name="Epstein S.E."/>
            <person name="Palumbo A.V."/>
            <person name="Brown S.D."/>
        </authorList>
    </citation>
    <scope>NUCLEOTIDE SEQUENCE [LARGE SCALE GENOMIC DNA]</scope>
    <source>
        <strain evidence="2 3">OR37</strain>
    </source>
</reference>
<dbReference type="eggNOG" id="COG5429">
    <property type="taxonomic scope" value="Bacteria"/>
</dbReference>
<dbReference type="PANTHER" id="PTHR36057:SF1">
    <property type="entry name" value="LIPOPROTEIN LIPID ATTACHMENT SITE-LIKE PROTEIN, PUTATIVE (DUF1223)-RELATED"/>
    <property type="match status" value="1"/>
</dbReference>
<proteinExistence type="predicted"/>
<name>R0ELI7_CAUVI</name>
<dbReference type="InterPro" id="IPR010634">
    <property type="entry name" value="DUF1223"/>
</dbReference>
<keyword evidence="1" id="KW-0732">Signal</keyword>
<evidence type="ECO:0000256" key="1">
    <source>
        <dbReference type="SAM" id="SignalP"/>
    </source>
</evidence>
<dbReference type="PATRIC" id="fig|1292034.3.peg.1336"/>